<evidence type="ECO:0000313" key="1">
    <source>
        <dbReference type="EMBL" id="MBA4536060.1"/>
    </source>
</evidence>
<evidence type="ECO:0000313" key="2">
    <source>
        <dbReference type="EMBL" id="NEY80434.1"/>
    </source>
</evidence>
<accession>A0A6B3VYL5</accession>
<dbReference type="EMBL" id="JAAIWN010000004">
    <property type="protein sequence ID" value="NEY80434.1"/>
    <property type="molecule type" value="Genomic_DNA"/>
</dbReference>
<dbReference type="Proteomes" id="UP000472971">
    <property type="component" value="Unassembled WGS sequence"/>
</dbReference>
<reference evidence="1 4" key="2">
    <citation type="submission" date="2020-07" db="EMBL/GenBank/DDBJ databases">
        <authorList>
            <person name="Feng H."/>
        </authorList>
    </citation>
    <scope>NUCLEOTIDE SEQUENCE [LARGE SCALE GENOMIC DNA]</scope>
    <source>
        <strain evidence="4">s-12</strain>
        <strain evidence="1">S-12</strain>
    </source>
</reference>
<evidence type="ECO:0000313" key="4">
    <source>
        <dbReference type="Proteomes" id="UP000570010"/>
    </source>
</evidence>
<organism evidence="2 3">
    <name type="scientific">Bacillus aquiflavi</name>
    <dbReference type="NCBI Taxonomy" id="2672567"/>
    <lineage>
        <taxon>Bacteria</taxon>
        <taxon>Bacillati</taxon>
        <taxon>Bacillota</taxon>
        <taxon>Bacilli</taxon>
        <taxon>Bacillales</taxon>
        <taxon>Bacillaceae</taxon>
        <taxon>Bacillus</taxon>
    </lineage>
</organism>
<dbReference type="InterPro" id="IPR028957">
    <property type="entry name" value="Imm50"/>
</dbReference>
<reference evidence="2 3" key="1">
    <citation type="submission" date="2020-02" db="EMBL/GenBank/DDBJ databases">
        <title>Bacillus aquiflavi sp. nov., isolated from yellow water of strong flavor Chinese baijiu in Yibin region of China.</title>
        <authorList>
            <person name="Xie J."/>
        </authorList>
    </citation>
    <scope>NUCLEOTIDE SEQUENCE [LARGE SCALE GENOMIC DNA]</scope>
    <source>
        <strain evidence="2 3">3H-10</strain>
    </source>
</reference>
<sequence length="130" mass="15218">MISEMKIINPQALTSIFGCIPRFNGSEILEVQLKRNIPIMLLTFMTKEIVQNKPKHWRAWNVIYVKMSFYPVHDIVMNGFGTNNFIKCMTIKNTKESGVLKIKCYNQMQIKCLFDWARIEEITPGLIEYP</sequence>
<dbReference type="Proteomes" id="UP000570010">
    <property type="component" value="Unassembled WGS sequence"/>
</dbReference>
<protein>
    <recommendedName>
        <fullName evidence="5">Immunity protein 50</fullName>
    </recommendedName>
</protein>
<keyword evidence="3" id="KW-1185">Reference proteome</keyword>
<dbReference type="RefSeq" id="WP_163239843.1">
    <property type="nucleotide sequence ID" value="NZ_CP082780.1"/>
</dbReference>
<evidence type="ECO:0008006" key="5">
    <source>
        <dbReference type="Google" id="ProtNLM"/>
    </source>
</evidence>
<proteinExistence type="predicted"/>
<dbReference type="PROSITE" id="PS51257">
    <property type="entry name" value="PROKAR_LIPOPROTEIN"/>
    <property type="match status" value="1"/>
</dbReference>
<dbReference type="EMBL" id="JACEIO010000004">
    <property type="protein sequence ID" value="MBA4536060.1"/>
    <property type="molecule type" value="Genomic_DNA"/>
</dbReference>
<name>A0A6B3VYL5_9BACI</name>
<comment type="caution">
    <text evidence="2">The sequence shown here is derived from an EMBL/GenBank/DDBJ whole genome shotgun (WGS) entry which is preliminary data.</text>
</comment>
<evidence type="ECO:0000313" key="3">
    <source>
        <dbReference type="Proteomes" id="UP000472971"/>
    </source>
</evidence>
<dbReference type="Pfam" id="PF15594">
    <property type="entry name" value="Imm50"/>
    <property type="match status" value="1"/>
</dbReference>
<gene>
    <name evidence="2" type="ORF">G4D64_02620</name>
    <name evidence="1" type="ORF">H1Z61_02625</name>
</gene>
<dbReference type="AlphaFoldDB" id="A0A6B3VYL5"/>